<dbReference type="EMBL" id="MUGS01000019">
    <property type="protein sequence ID" value="OXG05872.1"/>
    <property type="molecule type" value="Genomic_DNA"/>
</dbReference>
<evidence type="ECO:0000256" key="1">
    <source>
        <dbReference type="SAM" id="Phobius"/>
    </source>
</evidence>
<comment type="caution">
    <text evidence="2">The sequence shown here is derived from an EMBL/GenBank/DDBJ whole genome shotgun (WGS) entry which is preliminary data.</text>
</comment>
<gene>
    <name evidence="2" type="ORF">B0A64_12055</name>
</gene>
<keyword evidence="3" id="KW-1185">Reference proteome</keyword>
<name>A0A227P803_9FLAO</name>
<keyword evidence="1" id="KW-1133">Transmembrane helix</keyword>
<evidence type="ECO:0000313" key="3">
    <source>
        <dbReference type="Proteomes" id="UP000214684"/>
    </source>
</evidence>
<sequence length="171" mass="19795">MTQIAFLRKIELPTNGQIQEQIQKLGYDFQIFDDLERKLGDDGIECSINGYKTYFETYVNEANDLMSEQETKWIEPDLTNQDTAISFVWGADFSAGACVGLISVALIDLSGALVYYIDDQMKYTREMLIEDTPQFLAELKKQVKAPEFVKQNQKNNFAENDFWTMLKRIFK</sequence>
<accession>A0A227P803</accession>
<proteinExistence type="predicted"/>
<dbReference type="Proteomes" id="UP000214684">
    <property type="component" value="Unassembled WGS sequence"/>
</dbReference>
<evidence type="ECO:0008006" key="4">
    <source>
        <dbReference type="Google" id="ProtNLM"/>
    </source>
</evidence>
<dbReference type="AlphaFoldDB" id="A0A227P803"/>
<feature type="transmembrane region" description="Helical" evidence="1">
    <location>
        <begin position="93"/>
        <end position="117"/>
    </location>
</feature>
<evidence type="ECO:0000313" key="2">
    <source>
        <dbReference type="EMBL" id="OXG05872.1"/>
    </source>
</evidence>
<reference evidence="2 3" key="1">
    <citation type="submission" date="2016-11" db="EMBL/GenBank/DDBJ databases">
        <title>Whole genomes of Flavobacteriaceae.</title>
        <authorList>
            <person name="Stine C."/>
            <person name="Li C."/>
            <person name="Tadesse D."/>
        </authorList>
    </citation>
    <scope>NUCLEOTIDE SEQUENCE [LARGE SCALE GENOMIC DNA]</scope>
    <source>
        <strain evidence="2 3">DSM 24704</strain>
    </source>
</reference>
<keyword evidence="1" id="KW-0472">Membrane</keyword>
<organism evidence="2 3">
    <name type="scientific">Flavobacterium araucananum</name>
    <dbReference type="NCBI Taxonomy" id="946678"/>
    <lineage>
        <taxon>Bacteria</taxon>
        <taxon>Pseudomonadati</taxon>
        <taxon>Bacteroidota</taxon>
        <taxon>Flavobacteriia</taxon>
        <taxon>Flavobacteriales</taxon>
        <taxon>Flavobacteriaceae</taxon>
        <taxon>Flavobacterium</taxon>
    </lineage>
</organism>
<keyword evidence="1" id="KW-0812">Transmembrane</keyword>
<protein>
    <recommendedName>
        <fullName evidence="4">SMI1/KNR4 family protein</fullName>
    </recommendedName>
</protein>